<reference evidence="15" key="1">
    <citation type="submission" date="2022-01" db="EMBL/GenBank/DDBJ databases">
        <title>Genome Sequence Resource for Two Populations of Ditylenchus destructor, the Migratory Endoparasitic Phytonematode.</title>
        <authorList>
            <person name="Zhang H."/>
            <person name="Lin R."/>
            <person name="Xie B."/>
        </authorList>
    </citation>
    <scope>NUCLEOTIDE SEQUENCE</scope>
    <source>
        <strain evidence="15">BazhouSP</strain>
    </source>
</reference>
<evidence type="ECO:0000256" key="4">
    <source>
        <dbReference type="ARBA" id="ARBA00022552"/>
    </source>
</evidence>
<evidence type="ECO:0000256" key="6">
    <source>
        <dbReference type="ARBA" id="ARBA00022824"/>
    </source>
</evidence>
<dbReference type="Pfam" id="PF00173">
    <property type="entry name" value="Cyt-b5"/>
    <property type="match status" value="1"/>
</dbReference>
<dbReference type="GO" id="GO:0005789">
    <property type="term" value="C:endoplasmic reticulum membrane"/>
    <property type="evidence" value="ECO:0007669"/>
    <property type="project" value="UniProtKB-SubCell"/>
</dbReference>
<keyword evidence="8" id="KW-0560">Oxidoreductase</keyword>
<dbReference type="Gene3D" id="2.20.28.40">
    <property type="entry name" value="H/ACA ribonucleoprotein complex, subunit Nop10"/>
    <property type="match status" value="1"/>
</dbReference>
<keyword evidence="3" id="KW-0690">Ribosome biogenesis</keyword>
<dbReference type="GO" id="GO:0006364">
    <property type="term" value="P:rRNA processing"/>
    <property type="evidence" value="ECO:0007669"/>
    <property type="project" value="UniProtKB-KW"/>
</dbReference>
<evidence type="ECO:0000256" key="7">
    <source>
        <dbReference type="ARBA" id="ARBA00022989"/>
    </source>
</evidence>
<dbReference type="PANTHER" id="PTHR12863">
    <property type="entry name" value="FATTY ACID HYDROXYLASE"/>
    <property type="match status" value="1"/>
</dbReference>
<feature type="transmembrane region" description="Helical" evidence="13">
    <location>
        <begin position="214"/>
        <end position="232"/>
    </location>
</feature>
<comment type="caution">
    <text evidence="15">The sequence shown here is derived from an EMBL/GenBank/DDBJ whole genome shotgun (WGS) entry which is preliminary data.</text>
</comment>
<dbReference type="PROSITE" id="PS50255">
    <property type="entry name" value="CYTOCHROME_B5_2"/>
    <property type="match status" value="1"/>
</dbReference>
<dbReference type="InterPro" id="IPR036756">
    <property type="entry name" value="H/ACA_rnp_Nop10_sf"/>
</dbReference>
<evidence type="ECO:0000256" key="12">
    <source>
        <dbReference type="ARBA" id="ARBA00030185"/>
    </source>
</evidence>
<dbReference type="GO" id="GO:1990904">
    <property type="term" value="C:ribonucleoprotein complex"/>
    <property type="evidence" value="ECO:0007669"/>
    <property type="project" value="UniProtKB-KW"/>
</dbReference>
<keyword evidence="11" id="KW-0687">Ribonucleoprotein</keyword>
<dbReference type="GO" id="GO:0080132">
    <property type="term" value="F:fatty acid 2-hydroxylase activity"/>
    <property type="evidence" value="ECO:0007669"/>
    <property type="project" value="InterPro"/>
</dbReference>
<evidence type="ECO:0000313" key="15">
    <source>
        <dbReference type="EMBL" id="KAI1711123.1"/>
    </source>
</evidence>
<dbReference type="Gene3D" id="3.10.120.10">
    <property type="entry name" value="Cytochrome b5-like heme/steroid binding domain"/>
    <property type="match status" value="1"/>
</dbReference>
<comment type="similarity">
    <text evidence="2">Belongs to the NOP10 family.</text>
</comment>
<dbReference type="GO" id="GO:0001522">
    <property type="term" value="P:pseudouridine synthesis"/>
    <property type="evidence" value="ECO:0007669"/>
    <property type="project" value="InterPro"/>
</dbReference>
<evidence type="ECO:0000256" key="2">
    <source>
        <dbReference type="ARBA" id="ARBA00009462"/>
    </source>
</evidence>
<evidence type="ECO:0000256" key="9">
    <source>
        <dbReference type="ARBA" id="ARBA00023098"/>
    </source>
</evidence>
<dbReference type="Proteomes" id="UP001201812">
    <property type="component" value="Unassembled WGS sequence"/>
</dbReference>
<dbReference type="Pfam" id="PF04135">
    <property type="entry name" value="Nop10p"/>
    <property type="match status" value="1"/>
</dbReference>
<evidence type="ECO:0000313" key="16">
    <source>
        <dbReference type="Proteomes" id="UP001201812"/>
    </source>
</evidence>
<comment type="subcellular location">
    <subcellularLocation>
        <location evidence="1">Endoplasmic reticulum membrane</location>
        <topology evidence="1">Multi-pass membrane protein</topology>
    </subcellularLocation>
</comment>
<proteinExistence type="inferred from homology"/>
<keyword evidence="10 13" id="KW-0472">Membrane</keyword>
<dbReference type="GO" id="GO:0006631">
    <property type="term" value="P:fatty acid metabolic process"/>
    <property type="evidence" value="ECO:0007669"/>
    <property type="project" value="TreeGrafter"/>
</dbReference>
<evidence type="ECO:0000256" key="1">
    <source>
        <dbReference type="ARBA" id="ARBA00004477"/>
    </source>
</evidence>
<dbReference type="GO" id="GO:0030515">
    <property type="term" value="F:snoRNA binding"/>
    <property type="evidence" value="ECO:0007669"/>
    <property type="project" value="InterPro"/>
</dbReference>
<name>A0AAD4N4A7_9BILA</name>
<evidence type="ECO:0000256" key="8">
    <source>
        <dbReference type="ARBA" id="ARBA00023002"/>
    </source>
</evidence>
<dbReference type="SUPFAM" id="SSF144210">
    <property type="entry name" value="Nop10-like SnoRNP"/>
    <property type="match status" value="1"/>
</dbReference>
<keyword evidence="5 13" id="KW-0812">Transmembrane</keyword>
<feature type="transmembrane region" description="Helical" evidence="13">
    <location>
        <begin position="124"/>
        <end position="146"/>
    </location>
</feature>
<keyword evidence="4" id="KW-0698">rRNA processing</keyword>
<accession>A0AAD4N4A7</accession>
<evidence type="ECO:0000259" key="14">
    <source>
        <dbReference type="PROSITE" id="PS50255"/>
    </source>
</evidence>
<keyword evidence="9" id="KW-0443">Lipid metabolism</keyword>
<organism evidence="15 16">
    <name type="scientific">Ditylenchus destructor</name>
    <dbReference type="NCBI Taxonomy" id="166010"/>
    <lineage>
        <taxon>Eukaryota</taxon>
        <taxon>Metazoa</taxon>
        <taxon>Ecdysozoa</taxon>
        <taxon>Nematoda</taxon>
        <taxon>Chromadorea</taxon>
        <taxon>Rhabditida</taxon>
        <taxon>Tylenchina</taxon>
        <taxon>Tylenchomorpha</taxon>
        <taxon>Sphaerularioidea</taxon>
        <taxon>Anguinidae</taxon>
        <taxon>Anguininae</taxon>
        <taxon>Ditylenchus</taxon>
    </lineage>
</organism>
<dbReference type="InterPro" id="IPR001199">
    <property type="entry name" value="Cyt_B5-like_heme/steroid-bd"/>
</dbReference>
<sequence>MEKPLLISLNGKLYDVAGFASKHPGGEKVLRQVAGSDNAAEYMAGQKRILGVKHEHSKAAYEILDRYCIEQSVQNDPLLDPKTPVLWKVGNLKHEYWKWIHRPTDGTLRLFQLDFLETLTNTSWWVIPLIWMPLVLFFISHGLNIFYKQYGIVKGCLLTSSLFGIGTLVWTLLEYGLHRGVFHWKPNLDSYNQITLHFLLHGLHHKTPMDGRRLVFPPAAGSIIIAFFYFFYRALLPWPVFCCYASGKLFGYICYDMTHYYLHHGSPKPHSGMHFRKVYHHNHHFKDFDLGFGKNRHINARVAEILDKMYLKYYLNEDKKRMYTLKKTDPNGHNTLSAHPARFSPEDKYSKFRIIIKKRFGLLPTQQPPIKY</sequence>
<evidence type="ECO:0000256" key="3">
    <source>
        <dbReference type="ARBA" id="ARBA00022517"/>
    </source>
</evidence>
<dbReference type="InterPro" id="IPR007264">
    <property type="entry name" value="H/ACA_rnp_Nop10"/>
</dbReference>
<gene>
    <name evidence="15" type="ORF">DdX_10373</name>
</gene>
<dbReference type="SMART" id="SM01117">
    <property type="entry name" value="Cyt-b5"/>
    <property type="match status" value="1"/>
</dbReference>
<evidence type="ECO:0000256" key="5">
    <source>
        <dbReference type="ARBA" id="ARBA00022692"/>
    </source>
</evidence>
<keyword evidence="7 13" id="KW-1133">Transmembrane helix</keyword>
<keyword evidence="6" id="KW-0256">Endoplasmic reticulum</keyword>
<feature type="transmembrane region" description="Helical" evidence="13">
    <location>
        <begin position="152"/>
        <end position="173"/>
    </location>
</feature>
<dbReference type="InterPro" id="IPR014430">
    <property type="entry name" value="Scs7"/>
</dbReference>
<protein>
    <recommendedName>
        <fullName evidence="12">Nucleolar protein 10</fullName>
    </recommendedName>
</protein>
<dbReference type="AlphaFoldDB" id="A0AAD4N4A7"/>
<dbReference type="InterPro" id="IPR036400">
    <property type="entry name" value="Cyt_B5-like_heme/steroid_sf"/>
</dbReference>
<dbReference type="EMBL" id="JAKKPZ010000023">
    <property type="protein sequence ID" value="KAI1711123.1"/>
    <property type="molecule type" value="Genomic_DNA"/>
</dbReference>
<keyword evidence="16" id="KW-1185">Reference proteome</keyword>
<dbReference type="SUPFAM" id="SSF55856">
    <property type="entry name" value="Cytochrome b5-like heme/steroid binding domain"/>
    <property type="match status" value="1"/>
</dbReference>
<evidence type="ECO:0000256" key="11">
    <source>
        <dbReference type="ARBA" id="ARBA00023274"/>
    </source>
</evidence>
<feature type="domain" description="Cytochrome b5 heme-binding" evidence="14">
    <location>
        <begin position="1"/>
        <end position="69"/>
    </location>
</feature>
<dbReference type="PANTHER" id="PTHR12863:SF1">
    <property type="entry name" value="FATTY ACID 2-HYDROXYLASE"/>
    <property type="match status" value="1"/>
</dbReference>
<evidence type="ECO:0000256" key="10">
    <source>
        <dbReference type="ARBA" id="ARBA00023136"/>
    </source>
</evidence>
<evidence type="ECO:0000256" key="13">
    <source>
        <dbReference type="SAM" id="Phobius"/>
    </source>
</evidence>